<dbReference type="EMBL" id="GEGO01004523">
    <property type="protein sequence ID" value="JAR90881.1"/>
    <property type="molecule type" value="Transcribed_RNA"/>
</dbReference>
<dbReference type="InterPro" id="IPR036691">
    <property type="entry name" value="Endo/exonu/phosph_ase_sf"/>
</dbReference>
<dbReference type="Gene3D" id="3.60.10.10">
    <property type="entry name" value="Endonuclease/exonuclease/phosphatase"/>
    <property type="match status" value="1"/>
</dbReference>
<evidence type="ECO:0000313" key="2">
    <source>
        <dbReference type="EMBL" id="JAR90881.1"/>
    </source>
</evidence>
<dbReference type="PANTHER" id="PTHR33332">
    <property type="entry name" value="REVERSE TRANSCRIPTASE DOMAIN-CONTAINING PROTEIN"/>
    <property type="match status" value="1"/>
</dbReference>
<dbReference type="InterPro" id="IPR000477">
    <property type="entry name" value="RT_dom"/>
</dbReference>
<dbReference type="SUPFAM" id="SSF56219">
    <property type="entry name" value="DNase I-like"/>
    <property type="match status" value="1"/>
</dbReference>
<proteinExistence type="predicted"/>
<dbReference type="SUPFAM" id="SSF56672">
    <property type="entry name" value="DNA/RNA polymerases"/>
    <property type="match status" value="1"/>
</dbReference>
<feature type="non-terminal residue" evidence="2">
    <location>
        <position position="1"/>
    </location>
</feature>
<dbReference type="PROSITE" id="PS50878">
    <property type="entry name" value="RT_POL"/>
    <property type="match status" value="1"/>
</dbReference>
<feature type="domain" description="Reverse transcriptase" evidence="1">
    <location>
        <begin position="381"/>
        <end position="651"/>
    </location>
</feature>
<dbReference type="InterPro" id="IPR043502">
    <property type="entry name" value="DNA/RNA_pol_sf"/>
</dbReference>
<dbReference type="AlphaFoldDB" id="A0A147BJF4"/>
<reference evidence="2" key="1">
    <citation type="journal article" date="2018" name="PLoS Negl. Trop. Dis.">
        <title>Sialome diversity of ticks revealed by RNAseq of single tick salivary glands.</title>
        <authorList>
            <person name="Perner J."/>
            <person name="Kropackova S."/>
            <person name="Kopacek P."/>
            <person name="Ribeiro J.M."/>
        </authorList>
    </citation>
    <scope>NUCLEOTIDE SEQUENCE</scope>
    <source>
        <strain evidence="2">Siblings of single egg batch collected in Ceske Budejovice</strain>
        <tissue evidence="2">Salivary glands</tissue>
    </source>
</reference>
<organism evidence="2">
    <name type="scientific">Ixodes ricinus</name>
    <name type="common">Common tick</name>
    <name type="synonym">Acarus ricinus</name>
    <dbReference type="NCBI Taxonomy" id="34613"/>
    <lineage>
        <taxon>Eukaryota</taxon>
        <taxon>Metazoa</taxon>
        <taxon>Ecdysozoa</taxon>
        <taxon>Arthropoda</taxon>
        <taxon>Chelicerata</taxon>
        <taxon>Arachnida</taxon>
        <taxon>Acari</taxon>
        <taxon>Parasitiformes</taxon>
        <taxon>Ixodida</taxon>
        <taxon>Ixodoidea</taxon>
        <taxon>Ixodidae</taxon>
        <taxon>Ixodinae</taxon>
        <taxon>Ixodes</taxon>
    </lineage>
</organism>
<dbReference type="Pfam" id="PF00078">
    <property type="entry name" value="RVT_1"/>
    <property type="match status" value="1"/>
</dbReference>
<dbReference type="GO" id="GO:0071897">
    <property type="term" value="P:DNA biosynthetic process"/>
    <property type="evidence" value="ECO:0007669"/>
    <property type="project" value="UniProtKB-ARBA"/>
</dbReference>
<accession>A0A147BJF4</accession>
<dbReference type="CDD" id="cd01650">
    <property type="entry name" value="RT_nLTR_like"/>
    <property type="match status" value="1"/>
</dbReference>
<name>A0A147BJF4_IXORI</name>
<sequence length="840" mass="97653">DYEVLSIKIDKHVVSVFYRPPDGNFLKFCEFLDGFFMFIEEKQYNVIWGGDFNIDMLSDSSSKKNITTLFQVNGCVNVIDQPTRVTTTSETLIDLFISNFELCNIKSDVIACDISDHFATFFCLDENISKRKYPNLHTRVQRITNDSLDRFRDSLNSADWTQVLNKANANQAYEIFLRIFKAIYDKHFPYVNVKRFKTARKPWITSESIAKIQIKNKLYQSFIKSKDPEKLNIFKAYRNSLNKELKKGKIIYYHNLFNTVSHRTDVMWRKLNTVLNCNVTQSNIESIIHNDVELTGHPLANEFNHFFINLGGNPNMADACSYIHRNVDETIYLNPVTEEEVASVFRTVNISHSCDADGIQIRPVLHVLDIIARYLTYIFNLCLETATFPSKMQIAKVIALHKKGDRNDINNYRPVSLLPVFSKGLEKIIHNRLTIFIEKHNIITKSQFGFRKKLSTELALLDQKEYILRNIEDRNVVLGIFIDFTKAFDYINHELLIRKLEIYGIRGHAALLIKSYLESRQQFVNISGHLSDTKSIKSGVPQGSILGPLLFNIYINDIVNIAENVKFIIYADDTSLFFSAKNCNEVSCVANKTIKSLETWASSNNLIINKKKTKATFFSPRNRNIILTSDIFLDSSPIEIVNTFKILGVIFSKHMSWTEHVDYLISKLARITGMLHRHRHILPIGVKLILYNSLFLSHLNYCHLVWGTTTKTNLQKLFLLQKRVLRVICNVPYNFHTNELFVGLGVLNVFQYYDFRLCVKYKREYRDINSFLIRLASLRNKPLTYCTRHSDFWVVDASRTDYGLQMIQRTLPTFRNKMIRSNFDIESCSMCDIRRHFLSK</sequence>
<protein>
    <submittedName>
        <fullName evidence="2">Putative tick transposon</fullName>
    </submittedName>
</protein>
<evidence type="ECO:0000259" key="1">
    <source>
        <dbReference type="PROSITE" id="PS50878"/>
    </source>
</evidence>